<comment type="caution">
    <text evidence="1">The sequence shown here is derived from an EMBL/GenBank/DDBJ whole genome shotgun (WGS) entry which is preliminary data.</text>
</comment>
<dbReference type="AlphaFoldDB" id="A0A6G0TYI7"/>
<organism evidence="1 2">
    <name type="scientific">Aphis glycines</name>
    <name type="common">Soybean aphid</name>
    <dbReference type="NCBI Taxonomy" id="307491"/>
    <lineage>
        <taxon>Eukaryota</taxon>
        <taxon>Metazoa</taxon>
        <taxon>Ecdysozoa</taxon>
        <taxon>Arthropoda</taxon>
        <taxon>Hexapoda</taxon>
        <taxon>Insecta</taxon>
        <taxon>Pterygota</taxon>
        <taxon>Neoptera</taxon>
        <taxon>Paraneoptera</taxon>
        <taxon>Hemiptera</taxon>
        <taxon>Sternorrhyncha</taxon>
        <taxon>Aphidomorpha</taxon>
        <taxon>Aphidoidea</taxon>
        <taxon>Aphididae</taxon>
        <taxon>Aphidini</taxon>
        <taxon>Aphis</taxon>
        <taxon>Aphis</taxon>
    </lineage>
</organism>
<protein>
    <submittedName>
        <fullName evidence="1">Uncharacterized protein</fullName>
    </submittedName>
</protein>
<dbReference type="Proteomes" id="UP000475862">
    <property type="component" value="Unassembled WGS sequence"/>
</dbReference>
<keyword evidence="2" id="KW-1185">Reference proteome</keyword>
<reference evidence="1 2" key="1">
    <citation type="submission" date="2019-08" db="EMBL/GenBank/DDBJ databases">
        <title>The genome of the soybean aphid Biotype 1, its phylome, world population structure and adaptation to the North American continent.</title>
        <authorList>
            <person name="Giordano R."/>
            <person name="Donthu R.K."/>
            <person name="Hernandez A.G."/>
            <person name="Wright C.L."/>
            <person name="Zimin A.V."/>
        </authorList>
    </citation>
    <scope>NUCLEOTIDE SEQUENCE [LARGE SCALE GENOMIC DNA]</scope>
    <source>
        <tissue evidence="1">Whole aphids</tissue>
    </source>
</reference>
<gene>
    <name evidence="1" type="ORF">AGLY_004419</name>
</gene>
<evidence type="ECO:0000313" key="1">
    <source>
        <dbReference type="EMBL" id="KAE9541174.1"/>
    </source>
</evidence>
<name>A0A6G0TYI7_APHGL</name>
<accession>A0A6G0TYI7</accession>
<sequence length="193" mass="21990">MLSSFTCSLSIEIVVTKPIGMVCIKYSMNNRNIFNQSPFKLVLAKINSFFTTDLVGSSSCFGKVMLTQKEFSKAIKIKHTHIHTHIKISYYKNSSLPFRRAFALLLSSYTDGQRRVLKTTQIVWTSPNSTYQTKATISTNKSTRESESINNITIHTKYVHSSLDHEVFYLMHATAATCTFPFLKKKKSNKNKI</sequence>
<dbReference type="EMBL" id="VYZN01000013">
    <property type="protein sequence ID" value="KAE9541174.1"/>
    <property type="molecule type" value="Genomic_DNA"/>
</dbReference>
<proteinExistence type="predicted"/>
<evidence type="ECO:0000313" key="2">
    <source>
        <dbReference type="Proteomes" id="UP000475862"/>
    </source>
</evidence>